<feature type="chain" id="PRO_5040821143" evidence="4">
    <location>
        <begin position="20"/>
        <end position="432"/>
    </location>
</feature>
<dbReference type="InterPro" id="IPR056861">
    <property type="entry name" value="HMCN1-like_VWA"/>
</dbReference>
<dbReference type="PANTHER" id="PTHR14905">
    <property type="entry name" value="NG37"/>
    <property type="match status" value="1"/>
</dbReference>
<feature type="domain" description="VWA7 N-terminal" evidence="6">
    <location>
        <begin position="91"/>
        <end position="313"/>
    </location>
</feature>
<evidence type="ECO:0000313" key="8">
    <source>
        <dbReference type="Proteomes" id="UP001163046"/>
    </source>
</evidence>
<accession>A0A9X0DC82</accession>
<dbReference type="InterPro" id="IPR056862">
    <property type="entry name" value="VWA7_N"/>
</dbReference>
<protein>
    <submittedName>
        <fullName evidence="7">von Willebrand factor A</fullName>
    </submittedName>
</protein>
<comment type="caution">
    <text evidence="7">The sequence shown here is derived from an EMBL/GenBank/DDBJ whole genome shotgun (WGS) entry which is preliminary data.</text>
</comment>
<evidence type="ECO:0000313" key="7">
    <source>
        <dbReference type="EMBL" id="KAJ7394635.1"/>
    </source>
</evidence>
<dbReference type="SUPFAM" id="SSF53300">
    <property type="entry name" value="vWA-like"/>
    <property type="match status" value="1"/>
</dbReference>
<dbReference type="Pfam" id="PF25107">
    <property type="entry name" value="VWA7_N"/>
    <property type="match status" value="1"/>
</dbReference>
<feature type="domain" description="Hemicentin-1-like von Willebrand factor A" evidence="5">
    <location>
        <begin position="325"/>
        <end position="415"/>
    </location>
</feature>
<evidence type="ECO:0000259" key="5">
    <source>
        <dbReference type="Pfam" id="PF25106"/>
    </source>
</evidence>
<dbReference type="PANTHER" id="PTHR14905:SF7">
    <property type="entry name" value="VON WILLEBRAND FACTOR A DOMAIN-CONTAINING PROTEIN 7"/>
    <property type="match status" value="1"/>
</dbReference>
<dbReference type="OrthoDB" id="10030207at2759"/>
<dbReference type="InterPro" id="IPR052577">
    <property type="entry name" value="VWA7"/>
</dbReference>
<comment type="subcellular location">
    <subcellularLocation>
        <location evidence="1">Secreted</location>
    </subcellularLocation>
</comment>
<dbReference type="AlphaFoldDB" id="A0A9X0DC82"/>
<feature type="signal peptide" evidence="4">
    <location>
        <begin position="1"/>
        <end position="19"/>
    </location>
</feature>
<evidence type="ECO:0000256" key="1">
    <source>
        <dbReference type="ARBA" id="ARBA00004613"/>
    </source>
</evidence>
<dbReference type="InterPro" id="IPR036465">
    <property type="entry name" value="vWFA_dom_sf"/>
</dbReference>
<evidence type="ECO:0000259" key="6">
    <source>
        <dbReference type="Pfam" id="PF25107"/>
    </source>
</evidence>
<evidence type="ECO:0000256" key="2">
    <source>
        <dbReference type="ARBA" id="ARBA00022525"/>
    </source>
</evidence>
<sequence>MALSRALVVFLTLFSASEAFFSSATLELDDESALKTQDHAIITKLGLLRCVMEFFKDNPQYIDEKVAVNFEDLQRIVITADTPSDVQNLFSVIMSRMRLQNAIAEIQSSNTEVNSAPLKNVAAAHFSGEQFKKGTKRLLKLKSEIVTSLLKGLKFEHSRQLTGQYLHTLQDFYSHSNWVELGNRVQKFDVQTNPANSIPSEFISKPDEATCISCPLTTEQKDNCDNNLITQKITSGYYGGQDIAKPSNVSKCGHGGILDSGREKGARGGINKDSATRNWSPHYNLHAVAAEHAIEATKQFFEELRSTVGDDIFARFLNLQAVRTLALVIDDTGSMGEEIKSVRKLSTDFVQKTKNPNTAFVYILVPFNDPEVGPVTVTSNADEVIQAVNSLKANKGGDCPELGMTGLYQALLQVSKTRLFTIYLMLTPRIQI</sequence>
<keyword evidence="8" id="KW-1185">Reference proteome</keyword>
<evidence type="ECO:0000256" key="4">
    <source>
        <dbReference type="SAM" id="SignalP"/>
    </source>
</evidence>
<keyword evidence="3 4" id="KW-0732">Signal</keyword>
<evidence type="ECO:0000256" key="3">
    <source>
        <dbReference type="ARBA" id="ARBA00022729"/>
    </source>
</evidence>
<reference evidence="7" key="1">
    <citation type="submission" date="2023-01" db="EMBL/GenBank/DDBJ databases">
        <title>Genome assembly of the deep-sea coral Lophelia pertusa.</title>
        <authorList>
            <person name="Herrera S."/>
            <person name="Cordes E."/>
        </authorList>
    </citation>
    <scope>NUCLEOTIDE SEQUENCE</scope>
    <source>
        <strain evidence="7">USNM1676648</strain>
        <tissue evidence="7">Polyp</tissue>
    </source>
</reference>
<dbReference type="EMBL" id="MU825396">
    <property type="protein sequence ID" value="KAJ7394635.1"/>
    <property type="molecule type" value="Genomic_DNA"/>
</dbReference>
<dbReference type="Proteomes" id="UP001163046">
    <property type="component" value="Unassembled WGS sequence"/>
</dbReference>
<gene>
    <name evidence="7" type="primary">VWA7_1</name>
    <name evidence="7" type="ORF">OS493_000455</name>
</gene>
<dbReference type="Pfam" id="PF25106">
    <property type="entry name" value="VWA_4"/>
    <property type="match status" value="1"/>
</dbReference>
<organism evidence="7 8">
    <name type="scientific">Desmophyllum pertusum</name>
    <dbReference type="NCBI Taxonomy" id="174260"/>
    <lineage>
        <taxon>Eukaryota</taxon>
        <taxon>Metazoa</taxon>
        <taxon>Cnidaria</taxon>
        <taxon>Anthozoa</taxon>
        <taxon>Hexacorallia</taxon>
        <taxon>Scleractinia</taxon>
        <taxon>Caryophylliina</taxon>
        <taxon>Caryophylliidae</taxon>
        <taxon>Desmophyllum</taxon>
    </lineage>
</organism>
<name>A0A9X0DC82_9CNID</name>
<proteinExistence type="predicted"/>
<keyword evidence="2" id="KW-0964">Secreted</keyword>
<dbReference type="Gene3D" id="3.40.50.410">
    <property type="entry name" value="von Willebrand factor, type A domain"/>
    <property type="match status" value="1"/>
</dbReference>